<dbReference type="SUPFAM" id="SSF56300">
    <property type="entry name" value="Metallo-dependent phosphatases"/>
    <property type="match status" value="1"/>
</dbReference>
<gene>
    <name evidence="3" type="ORF">MUG09_05265</name>
</gene>
<protein>
    <submittedName>
        <fullName evidence="3">Metallophosphoesterase</fullName>
    </submittedName>
</protein>
<dbReference type="InterPro" id="IPR029052">
    <property type="entry name" value="Metallo-depent_PP-like"/>
</dbReference>
<dbReference type="Proteomes" id="UP000829708">
    <property type="component" value="Chromosome"/>
</dbReference>
<dbReference type="RefSeq" id="WP_244774170.1">
    <property type="nucleotide sequence ID" value="NZ_CP094929.1"/>
</dbReference>
<keyword evidence="1" id="KW-0812">Transmembrane</keyword>
<reference evidence="4" key="1">
    <citation type="journal article" date="2024" name="J Bioinform Genom">
        <title>Complete genome sequence of the type strain bacterium Sphaerochaeta associata GLS2t (VKM B-2742)t.</title>
        <authorList>
            <person name="Troshina O.Y."/>
            <person name="Tepeeva A.N."/>
            <person name="Arzamasceva V.O."/>
            <person name="Whitman W.B."/>
            <person name="Varghese N."/>
            <person name="Shapiro N."/>
            <person name="Woyke T."/>
            <person name="Kripides N.C."/>
            <person name="Vasilenko O.V."/>
        </authorList>
    </citation>
    <scope>NUCLEOTIDE SEQUENCE [LARGE SCALE GENOMIC DNA]</scope>
    <source>
        <strain evidence="4">GLS2T</strain>
    </source>
</reference>
<proteinExistence type="predicted"/>
<name>A0ABY4DDS7_9SPIR</name>
<organism evidence="3 4">
    <name type="scientific">Sphaerochaeta associata</name>
    <dbReference type="NCBI Taxonomy" id="1129264"/>
    <lineage>
        <taxon>Bacteria</taxon>
        <taxon>Pseudomonadati</taxon>
        <taxon>Spirochaetota</taxon>
        <taxon>Spirochaetia</taxon>
        <taxon>Spirochaetales</taxon>
        <taxon>Sphaerochaetaceae</taxon>
        <taxon>Sphaerochaeta</taxon>
    </lineage>
</organism>
<evidence type="ECO:0000313" key="4">
    <source>
        <dbReference type="Proteomes" id="UP000829708"/>
    </source>
</evidence>
<dbReference type="Pfam" id="PF00149">
    <property type="entry name" value="Metallophos"/>
    <property type="match status" value="1"/>
</dbReference>
<keyword evidence="4" id="KW-1185">Reference proteome</keyword>
<dbReference type="InterPro" id="IPR004843">
    <property type="entry name" value="Calcineurin-like_PHP"/>
</dbReference>
<dbReference type="PANTHER" id="PTHR32440">
    <property type="entry name" value="PHOSPHATASE DCR2-RELATED-RELATED"/>
    <property type="match status" value="1"/>
</dbReference>
<sequence length="357" mass="40498">MKPPSSWILKTVLISLAVLILGTGIATYLVIDGLTNTRIYQDFDQYTELFAVPQHPFDLEQALQEQKAFAIPYEDDSFTILWGTDFHLRRGPFSNRKKIYALLEKAFTETDPDLTVISGDLLFSFDSLKMLTEFADFMQYHGRSWAFGFGNHDGQYTHDKPTLANLLDSYPTALFSRGEDWVAGHSNYPIVLTKDGQPLQAVILLDSHDSRIYEGGIIAPDYIYPTQIAWYRWVEDGLGEVPLYTFIHIPFPEFKLVWESGTAQGVMLDKKVNVPLENSGLFAAMQEKMNTVAVFSGHDHLNDFSGTWEGIDLHYGRSASYGSYGSRYHSKGMKTITLFSDGRPYEVATYTVDDWIL</sequence>
<dbReference type="EMBL" id="CP094929">
    <property type="protein sequence ID" value="UOM52184.1"/>
    <property type="molecule type" value="Genomic_DNA"/>
</dbReference>
<keyword evidence="1" id="KW-0472">Membrane</keyword>
<feature type="domain" description="Calcineurin-like phosphoesterase" evidence="2">
    <location>
        <begin position="80"/>
        <end position="300"/>
    </location>
</feature>
<evidence type="ECO:0000259" key="2">
    <source>
        <dbReference type="Pfam" id="PF00149"/>
    </source>
</evidence>
<evidence type="ECO:0000256" key="1">
    <source>
        <dbReference type="SAM" id="Phobius"/>
    </source>
</evidence>
<keyword evidence="1" id="KW-1133">Transmembrane helix</keyword>
<dbReference type="Gene3D" id="3.60.21.10">
    <property type="match status" value="1"/>
</dbReference>
<evidence type="ECO:0000313" key="3">
    <source>
        <dbReference type="EMBL" id="UOM52184.1"/>
    </source>
</evidence>
<accession>A0ABY4DDS7</accession>
<feature type="transmembrane region" description="Helical" evidence="1">
    <location>
        <begin position="12"/>
        <end position="31"/>
    </location>
</feature>